<dbReference type="Pfam" id="PF13646">
    <property type="entry name" value="HEAT_2"/>
    <property type="match status" value="1"/>
</dbReference>
<dbReference type="SUPFAM" id="SSF48371">
    <property type="entry name" value="ARM repeat"/>
    <property type="match status" value="1"/>
</dbReference>
<sequence length="284" mass="30650">MAGTDPGEGRAERAALRRALEELDARLAVSAGRGPGARLRLEPLVETLRTPEAAFLQAELEQRLAHHVAADDSFARDRIAHALAGACGREALPAVLRAMVTDRNEDGDMLHVDILDLFEAWPEAAFELSMDYTASDDPGLRKVGLWGVRYFDSLGTKYFDLVADAAGDPDPRVRADVMTTLGSAFALGDPSRALAVRIAGTSDPVPEVRRAAAASLWPAREGTATDALLARTRDPDSLVRYWAALALSGRPAPEVRVALERLTADEEAVVRRAARQALAPTRWP</sequence>
<protein>
    <submittedName>
        <fullName evidence="1">HEAT repeat-containing protein</fullName>
    </submittedName>
</protein>
<proteinExistence type="predicted"/>
<dbReference type="AlphaFoldDB" id="A0A1H7V2M8"/>
<accession>A0A1H7V2M8</accession>
<organism evidence="1 2">
    <name type="scientific">Streptacidiphilus jiangxiensis</name>
    <dbReference type="NCBI Taxonomy" id="235985"/>
    <lineage>
        <taxon>Bacteria</taxon>
        <taxon>Bacillati</taxon>
        <taxon>Actinomycetota</taxon>
        <taxon>Actinomycetes</taxon>
        <taxon>Kitasatosporales</taxon>
        <taxon>Streptomycetaceae</taxon>
        <taxon>Streptacidiphilus</taxon>
    </lineage>
</organism>
<keyword evidence="2" id="KW-1185">Reference proteome</keyword>
<gene>
    <name evidence="1" type="ORF">SAMN05414137_11736</name>
</gene>
<dbReference type="InterPro" id="IPR011989">
    <property type="entry name" value="ARM-like"/>
</dbReference>
<dbReference type="RefSeq" id="WP_161791207.1">
    <property type="nucleotide sequence ID" value="NZ_BBPN01000004.1"/>
</dbReference>
<dbReference type="Gene3D" id="1.25.10.10">
    <property type="entry name" value="Leucine-rich Repeat Variant"/>
    <property type="match status" value="1"/>
</dbReference>
<dbReference type="InterPro" id="IPR016024">
    <property type="entry name" value="ARM-type_fold"/>
</dbReference>
<dbReference type="Proteomes" id="UP000183015">
    <property type="component" value="Unassembled WGS sequence"/>
</dbReference>
<name>A0A1H7V2M8_STRJI</name>
<dbReference type="STRING" id="235985.SAMN05414137_11736"/>
<dbReference type="EMBL" id="FOAZ01000017">
    <property type="protein sequence ID" value="SEM03420.1"/>
    <property type="molecule type" value="Genomic_DNA"/>
</dbReference>
<evidence type="ECO:0000313" key="2">
    <source>
        <dbReference type="Proteomes" id="UP000183015"/>
    </source>
</evidence>
<evidence type="ECO:0000313" key="1">
    <source>
        <dbReference type="EMBL" id="SEM03420.1"/>
    </source>
</evidence>
<reference evidence="2" key="1">
    <citation type="submission" date="2016-10" db="EMBL/GenBank/DDBJ databases">
        <authorList>
            <person name="Varghese N."/>
        </authorList>
    </citation>
    <scope>NUCLEOTIDE SEQUENCE [LARGE SCALE GENOMIC DNA]</scope>
    <source>
        <strain evidence="2">DSM 45096 / BCRC 16803 / CGMCC 4.1857 / CIP 109030 / JCM 12277 / KCTC 19219 / NBRC 100920 / 33214</strain>
    </source>
</reference>